<evidence type="ECO:0000256" key="1">
    <source>
        <dbReference type="SAM" id="MobiDB-lite"/>
    </source>
</evidence>
<dbReference type="PANTHER" id="PTHR35170">
    <property type="entry name" value="PROTEIN DD3-3"/>
    <property type="match status" value="1"/>
</dbReference>
<sequence>MLPPPSPSPPRRHDGARAESGARRRGARGGARGHLHARPARYVGLHPTLTQTLRTNAAPMRSTPRLLRRACALGSNDRNCEKNANRNNGNRLFDSQNNAAGGYACPRAVGGPERGNENGVAPFVNNQRSRMYYYEGSKMVVEWTNQHGCGSNSRVQCNVIIQYACEDSLDPFWAGTASDSWPAPGRPESCPGSPNRYPGVQGGQCFSRNTPENNCMVATPRDGIPDNANDAATDTIPNNANSAVPSDNTRRFGMHESYAYYDLYSRTERNNGLWTADQDVRRRDMRGTRQNPNGNRRGLEIPEERDYYPFWSPTPWRDVAVLSNIIAEDDTAYCDNVRAESQNVADKYFCEHPNKEDQPLYNQRRWPNTREGCDLAGGTWMRTPSFMRLAGEDGDADKWAPECGETSFSRTNQLGNAEITQAQKAAWDPAIPPVTAANRYIWTLPTVDDLRPTGAGSLNIAAEDYFPSSPGCKPGLSDVEVAMQNCVMRIRYNISTGDFDGWPEDMDGTADFATSRNNSRDSSGNDNPNSPLEQDPYSYLPAITTAPDGSFLSFAVNTNQYARTFQDRSYVFSIMPRPSDSTPRTVATDTPAVPTLDTADPVCDQIINVNMRGKRGNIVQTYPSVEYDFVPSNVCARCSGKHQCKQPNGDVVAGKNFRTFVHFQWMGSDYNPRRGCNNGEGGPPDPNPDGQTTNNNNARADRTNIAFITSPWNEAVNVLPDIPETIDASGLQAYMQSQQFWPCSAEDGTTSQACAESMYDLLFLRQGVNGEQGAQAFNGGSDCLTQDQLDDINGENNRNNHPQNCAKLNMKATPFFDGGLVEMTNCGSTFAFFSTRNNNFSNRDQTGTLKISDAPADPSDESFTCGYDGGPSLTGLADVTTIPLRQNALFGPCEEPAEGQANNNGAQSCIPPDGTTFIIDGDTFTIEEADNDNFGDGQAKGCEELVFFLDAGNSIEERIGLAIGLLFAGIAAAWGGVYLYNRWKARSAPAGNQGRTWQTEKATALNGLDKGTTAKTAAMI</sequence>
<keyword evidence="2" id="KW-1133">Transmembrane helix</keyword>
<feature type="region of interest" description="Disordered" evidence="1">
    <location>
        <begin position="503"/>
        <end position="537"/>
    </location>
</feature>
<feature type="compositionally biased region" description="Low complexity" evidence="1">
    <location>
        <begin position="515"/>
        <end position="531"/>
    </location>
</feature>
<dbReference type="InterPro" id="IPR053320">
    <property type="entry name" value="Protein_DD3-3_O-glyco"/>
</dbReference>
<dbReference type="EMBL" id="HBGJ01005206">
    <property type="protein sequence ID" value="CAD9244814.1"/>
    <property type="molecule type" value="Transcribed_RNA"/>
</dbReference>
<keyword evidence="2" id="KW-0472">Membrane</keyword>
<gene>
    <name evidence="3" type="ORF">PPAR1163_LOCUS3162</name>
</gene>
<feature type="transmembrane region" description="Helical" evidence="2">
    <location>
        <begin position="959"/>
        <end position="980"/>
    </location>
</feature>
<name>A0A7S1XLR7_9STRA</name>
<keyword evidence="2" id="KW-0812">Transmembrane</keyword>
<accession>A0A7S1XLR7</accession>
<dbReference type="AlphaFoldDB" id="A0A7S1XLR7"/>
<feature type="compositionally biased region" description="Low complexity" evidence="1">
    <location>
        <begin position="688"/>
        <end position="697"/>
    </location>
</feature>
<feature type="region of interest" description="Disordered" evidence="1">
    <location>
        <begin position="1"/>
        <end position="37"/>
    </location>
</feature>
<dbReference type="PANTHER" id="PTHR35170:SF1">
    <property type="entry name" value="PROTEIN DD3-3"/>
    <property type="match status" value="1"/>
</dbReference>
<protein>
    <submittedName>
        <fullName evidence="3">Uncharacterized protein</fullName>
    </submittedName>
</protein>
<evidence type="ECO:0000256" key="2">
    <source>
        <dbReference type="SAM" id="Phobius"/>
    </source>
</evidence>
<evidence type="ECO:0000313" key="3">
    <source>
        <dbReference type="EMBL" id="CAD9244814.1"/>
    </source>
</evidence>
<feature type="compositionally biased region" description="Basic and acidic residues" evidence="1">
    <location>
        <begin position="11"/>
        <end position="22"/>
    </location>
</feature>
<reference evidence="3" key="1">
    <citation type="submission" date="2021-01" db="EMBL/GenBank/DDBJ databases">
        <authorList>
            <person name="Corre E."/>
            <person name="Pelletier E."/>
            <person name="Niang G."/>
            <person name="Scheremetjew M."/>
            <person name="Finn R."/>
            <person name="Kale V."/>
            <person name="Holt S."/>
            <person name="Cochrane G."/>
            <person name="Meng A."/>
            <person name="Brown T."/>
            <person name="Cohen L."/>
        </authorList>
    </citation>
    <scope>NUCLEOTIDE SEQUENCE</scope>
    <source>
        <strain evidence="3">CCMP2877</strain>
    </source>
</reference>
<organism evidence="3">
    <name type="scientific">Phaeomonas parva</name>
    <dbReference type="NCBI Taxonomy" id="124430"/>
    <lineage>
        <taxon>Eukaryota</taxon>
        <taxon>Sar</taxon>
        <taxon>Stramenopiles</taxon>
        <taxon>Ochrophyta</taxon>
        <taxon>Pinguiophyceae</taxon>
        <taxon>Pinguiochrysidales</taxon>
        <taxon>Pinguiochrysidaceae</taxon>
        <taxon>Phaeomonas</taxon>
    </lineage>
</organism>
<feature type="compositionally biased region" description="Basic residues" evidence="1">
    <location>
        <begin position="23"/>
        <end position="37"/>
    </location>
</feature>
<proteinExistence type="predicted"/>
<feature type="region of interest" description="Disordered" evidence="1">
    <location>
        <begin position="672"/>
        <end position="697"/>
    </location>
</feature>